<organism evidence="1 2">
    <name type="scientific">Embleya scabrispora</name>
    <dbReference type="NCBI Taxonomy" id="159449"/>
    <lineage>
        <taxon>Bacteria</taxon>
        <taxon>Bacillati</taxon>
        <taxon>Actinomycetota</taxon>
        <taxon>Actinomycetes</taxon>
        <taxon>Kitasatosporales</taxon>
        <taxon>Streptomycetaceae</taxon>
        <taxon>Embleya</taxon>
    </lineage>
</organism>
<dbReference type="AlphaFoldDB" id="A0A1T3NI41"/>
<keyword evidence="2" id="KW-1185">Reference proteome</keyword>
<accession>A0A1T3NI41</accession>
<gene>
    <name evidence="1" type="ORF">B4N89_46300</name>
</gene>
<sequence>MRGLETDRVRAARPVAAERSTPMMEVLVRHSEAPGGRACPPRALLGVALEEHRPLPVARAWRGRRGIRTDWWSATTGALVPCGTLGRTHLAMVLDFDPRITGFAAASAEVRWSDGGRHGTITPAFFARDVDGRLLAVMSPWRPGPEGLCEEEIMRGAARAAAGR</sequence>
<dbReference type="STRING" id="159449.B4N89_46300"/>
<dbReference type="EMBL" id="MWQN01000006">
    <property type="protein sequence ID" value="OPC76463.1"/>
    <property type="molecule type" value="Genomic_DNA"/>
</dbReference>
<name>A0A1T3NI41_9ACTN</name>
<proteinExistence type="predicted"/>
<dbReference type="Proteomes" id="UP000190037">
    <property type="component" value="Unassembled WGS sequence"/>
</dbReference>
<comment type="caution">
    <text evidence="1">The sequence shown here is derived from an EMBL/GenBank/DDBJ whole genome shotgun (WGS) entry which is preliminary data.</text>
</comment>
<evidence type="ECO:0000313" key="1">
    <source>
        <dbReference type="EMBL" id="OPC76463.1"/>
    </source>
</evidence>
<reference evidence="1 2" key="1">
    <citation type="submission" date="2017-03" db="EMBL/GenBank/DDBJ databases">
        <title>Draft genome sequence of Streptomyces scabrisporus NF3, endophyte isolated from Amphipterygium adstringens.</title>
        <authorList>
            <person name="Vazquez M."/>
            <person name="Ceapa C.D."/>
            <person name="Rodriguez Luna D."/>
            <person name="Sanchez Esquivel S."/>
        </authorList>
    </citation>
    <scope>NUCLEOTIDE SEQUENCE [LARGE SCALE GENOMIC DNA]</scope>
    <source>
        <strain evidence="1 2">NF3</strain>
    </source>
</reference>
<evidence type="ECO:0000313" key="2">
    <source>
        <dbReference type="Proteomes" id="UP000190037"/>
    </source>
</evidence>
<protein>
    <submittedName>
        <fullName evidence="1">Uncharacterized protein</fullName>
    </submittedName>
</protein>